<comment type="caution">
    <text evidence="3">The sequence shown here is derived from an EMBL/GenBank/DDBJ whole genome shotgun (WGS) entry which is preliminary data.</text>
</comment>
<feature type="compositionally biased region" description="Polar residues" evidence="1">
    <location>
        <begin position="51"/>
        <end position="61"/>
    </location>
</feature>
<sequence length="61" mass="6863">MLTNWWLFTAALFLFLIAAIFLIFFALKTGIQTEDARRIDELEEAGEDSDPSSATPKTPVE</sequence>
<evidence type="ECO:0000313" key="4">
    <source>
        <dbReference type="Proteomes" id="UP000434639"/>
    </source>
</evidence>
<reference evidence="3 4" key="1">
    <citation type="journal article" date="2017" name="Int. J. Syst. Evol. Microbiol.">
        <title>Bacillus mangrovi sp. nov., isolated from a sediment sample from a mangrove forest.</title>
        <authorList>
            <person name="Gupta V."/>
            <person name="Singh P.K."/>
            <person name="Korpole S."/>
            <person name="Tanuku N.R.S."/>
            <person name="Pinnaka A.K."/>
        </authorList>
    </citation>
    <scope>NUCLEOTIDE SEQUENCE [LARGE SCALE GENOMIC DNA]</scope>
    <source>
        <strain evidence="3 4">KCTC 33872</strain>
    </source>
</reference>
<feature type="region of interest" description="Disordered" evidence="1">
    <location>
        <begin position="41"/>
        <end position="61"/>
    </location>
</feature>
<evidence type="ECO:0000313" key="3">
    <source>
        <dbReference type="EMBL" id="MTH53567.1"/>
    </source>
</evidence>
<feature type="transmembrane region" description="Helical" evidence="2">
    <location>
        <begin position="6"/>
        <end position="27"/>
    </location>
</feature>
<dbReference type="RefSeq" id="WP_155112099.1">
    <property type="nucleotide sequence ID" value="NZ_WMIB01000007.1"/>
</dbReference>
<proteinExistence type="predicted"/>
<dbReference type="Proteomes" id="UP000434639">
    <property type="component" value="Unassembled WGS sequence"/>
</dbReference>
<keyword evidence="2" id="KW-0472">Membrane</keyword>
<accession>A0A7X2S4P7</accession>
<evidence type="ECO:0000256" key="2">
    <source>
        <dbReference type="SAM" id="Phobius"/>
    </source>
</evidence>
<keyword evidence="4" id="KW-1185">Reference proteome</keyword>
<keyword evidence="2" id="KW-1133">Transmembrane helix</keyword>
<name>A0A7X2S4P7_9BACI</name>
<evidence type="ECO:0000256" key="1">
    <source>
        <dbReference type="SAM" id="MobiDB-lite"/>
    </source>
</evidence>
<protein>
    <submittedName>
        <fullName evidence="3">Uncharacterized protein</fullName>
    </submittedName>
</protein>
<dbReference type="AlphaFoldDB" id="A0A7X2S4P7"/>
<dbReference type="EMBL" id="WMIB01000007">
    <property type="protein sequence ID" value="MTH53567.1"/>
    <property type="molecule type" value="Genomic_DNA"/>
</dbReference>
<organism evidence="3 4">
    <name type="scientific">Metabacillus mangrovi</name>
    <dbReference type="NCBI Taxonomy" id="1491830"/>
    <lineage>
        <taxon>Bacteria</taxon>
        <taxon>Bacillati</taxon>
        <taxon>Bacillota</taxon>
        <taxon>Bacilli</taxon>
        <taxon>Bacillales</taxon>
        <taxon>Bacillaceae</taxon>
        <taxon>Metabacillus</taxon>
    </lineage>
</organism>
<keyword evidence="2" id="KW-0812">Transmembrane</keyword>
<gene>
    <name evidence="3" type="ORF">GKZ89_09145</name>
</gene>
<feature type="compositionally biased region" description="Acidic residues" evidence="1">
    <location>
        <begin position="41"/>
        <end position="50"/>
    </location>
</feature>